<feature type="domain" description="Reverse transcriptase Ty1/copia-type" evidence="1">
    <location>
        <begin position="227"/>
        <end position="305"/>
    </location>
</feature>
<dbReference type="PANTHER" id="PTHR11439">
    <property type="entry name" value="GAG-POL-RELATED RETROTRANSPOSON"/>
    <property type="match status" value="1"/>
</dbReference>
<proteinExistence type="predicted"/>
<dbReference type="EMBL" id="BQNB010021480">
    <property type="protein sequence ID" value="GJU06832.1"/>
    <property type="molecule type" value="Genomic_DNA"/>
</dbReference>
<evidence type="ECO:0000313" key="2">
    <source>
        <dbReference type="EMBL" id="GJU06832.1"/>
    </source>
</evidence>
<evidence type="ECO:0000259" key="1">
    <source>
        <dbReference type="Pfam" id="PF07727"/>
    </source>
</evidence>
<evidence type="ECO:0000313" key="3">
    <source>
        <dbReference type="Proteomes" id="UP001151760"/>
    </source>
</evidence>
<accession>A0ABQ5J2V0</accession>
<sequence>MIQVCLNTSIRNIRTDDGTDFVNQTLKSYYEDIEISHQNSVAQAVTTACYSQNRSLIRKCHNKIPYELLHDRKPDLKYLHVFGALCYPTNDSEDLGLVQKPHSLIPYVPPTNKDWDILFQPIFDEYFNPPPSVTSLVPAVVAPEHANPTDHPLNNVIGNPSRPVSTRHQLQTKAMFCYFDAFLTSVKPKNYKEALKESCWIKVVQEELHKFERLEVKLDELGGVLINKAWLVARGYRQEVGIDFEEYFALVARLEAIQIFIAYAAHKNMIVYQMDVKTAFLNGILREEVYVSQPDGFVDQDNPNHFSKGAVDPTLFTQKEGKDILLYGMESCDPVDTAMVEKSKLDADPQGKEVDPRRYRGMICCMLLCPYLKDSCIALTTYADADHDGFQDTRRSTSGSMQLLGDRLVSWSSKKQKSIAISSTEAE</sequence>
<name>A0ABQ5J2V0_9ASTR</name>
<dbReference type="InterPro" id="IPR012337">
    <property type="entry name" value="RNaseH-like_sf"/>
</dbReference>
<dbReference type="SUPFAM" id="SSF53098">
    <property type="entry name" value="Ribonuclease H-like"/>
    <property type="match status" value="1"/>
</dbReference>
<dbReference type="PANTHER" id="PTHR11439:SF483">
    <property type="entry name" value="PEPTIDE SYNTHASE GLIP-LIKE, PUTATIVE (AFU_ORTHOLOGUE AFUA_3G12920)-RELATED"/>
    <property type="match status" value="1"/>
</dbReference>
<keyword evidence="3" id="KW-1185">Reference proteome</keyword>
<reference evidence="2" key="2">
    <citation type="submission" date="2022-01" db="EMBL/GenBank/DDBJ databases">
        <authorList>
            <person name="Yamashiro T."/>
            <person name="Shiraishi A."/>
            <person name="Satake H."/>
            <person name="Nakayama K."/>
        </authorList>
    </citation>
    <scope>NUCLEOTIDE SEQUENCE</scope>
</reference>
<reference evidence="2" key="1">
    <citation type="journal article" date="2022" name="Int. J. Mol. Sci.">
        <title>Draft Genome of Tanacetum Coccineum: Genomic Comparison of Closely Related Tanacetum-Family Plants.</title>
        <authorList>
            <person name="Yamashiro T."/>
            <person name="Shiraishi A."/>
            <person name="Nakayama K."/>
            <person name="Satake H."/>
        </authorList>
    </citation>
    <scope>NUCLEOTIDE SEQUENCE</scope>
</reference>
<dbReference type="Proteomes" id="UP001151760">
    <property type="component" value="Unassembled WGS sequence"/>
</dbReference>
<dbReference type="Pfam" id="PF07727">
    <property type="entry name" value="RVT_2"/>
    <property type="match status" value="1"/>
</dbReference>
<protein>
    <submittedName>
        <fullName evidence="2">Retrovirus-related pol polyprotein from transposon TNT 1-94</fullName>
    </submittedName>
</protein>
<organism evidence="2 3">
    <name type="scientific">Tanacetum coccineum</name>
    <dbReference type="NCBI Taxonomy" id="301880"/>
    <lineage>
        <taxon>Eukaryota</taxon>
        <taxon>Viridiplantae</taxon>
        <taxon>Streptophyta</taxon>
        <taxon>Embryophyta</taxon>
        <taxon>Tracheophyta</taxon>
        <taxon>Spermatophyta</taxon>
        <taxon>Magnoliopsida</taxon>
        <taxon>eudicotyledons</taxon>
        <taxon>Gunneridae</taxon>
        <taxon>Pentapetalae</taxon>
        <taxon>asterids</taxon>
        <taxon>campanulids</taxon>
        <taxon>Asterales</taxon>
        <taxon>Asteraceae</taxon>
        <taxon>Asteroideae</taxon>
        <taxon>Anthemideae</taxon>
        <taxon>Anthemidinae</taxon>
        <taxon>Tanacetum</taxon>
    </lineage>
</organism>
<dbReference type="CDD" id="cd09272">
    <property type="entry name" value="RNase_HI_RT_Ty1"/>
    <property type="match status" value="1"/>
</dbReference>
<gene>
    <name evidence="2" type="ORF">Tco_1123262</name>
</gene>
<comment type="caution">
    <text evidence="2">The sequence shown here is derived from an EMBL/GenBank/DDBJ whole genome shotgun (WGS) entry which is preliminary data.</text>
</comment>
<dbReference type="InterPro" id="IPR013103">
    <property type="entry name" value="RVT_2"/>
</dbReference>